<name>A0A2T0TQT6_9SPHI</name>
<sequence>MLISISNSCKNTSDEVVDVSPSSISNDLIEKVERFHSLQVEANIKDDLNRKSKIKTSAISTEKIKTIEPMF</sequence>
<gene>
    <name evidence="1" type="ORF">B0I27_11723</name>
</gene>
<dbReference type="Proteomes" id="UP000238034">
    <property type="component" value="Unassembled WGS sequence"/>
</dbReference>
<evidence type="ECO:0000313" key="1">
    <source>
        <dbReference type="EMBL" id="PRY48036.1"/>
    </source>
</evidence>
<proteinExistence type="predicted"/>
<protein>
    <submittedName>
        <fullName evidence="1">Uncharacterized protein</fullName>
    </submittedName>
</protein>
<dbReference type="AlphaFoldDB" id="A0A2T0TQT6"/>
<evidence type="ECO:0000313" key="2">
    <source>
        <dbReference type="Proteomes" id="UP000238034"/>
    </source>
</evidence>
<accession>A0A2T0TQT6</accession>
<comment type="caution">
    <text evidence="1">The sequence shown here is derived from an EMBL/GenBank/DDBJ whole genome shotgun (WGS) entry which is preliminary data.</text>
</comment>
<organism evidence="1 2">
    <name type="scientific">Arcticibacter pallidicorallinus</name>
    <dbReference type="NCBI Taxonomy" id="1259464"/>
    <lineage>
        <taxon>Bacteria</taxon>
        <taxon>Pseudomonadati</taxon>
        <taxon>Bacteroidota</taxon>
        <taxon>Sphingobacteriia</taxon>
        <taxon>Sphingobacteriales</taxon>
        <taxon>Sphingobacteriaceae</taxon>
        <taxon>Arcticibacter</taxon>
    </lineage>
</organism>
<dbReference type="EMBL" id="PVTH01000017">
    <property type="protein sequence ID" value="PRY48036.1"/>
    <property type="molecule type" value="Genomic_DNA"/>
</dbReference>
<reference evidence="1 2" key="1">
    <citation type="submission" date="2018-03" db="EMBL/GenBank/DDBJ databases">
        <title>Genomic Encyclopedia of Type Strains, Phase III (KMG-III): the genomes of soil and plant-associated and newly described type strains.</title>
        <authorList>
            <person name="Whitman W."/>
        </authorList>
    </citation>
    <scope>NUCLEOTIDE SEQUENCE [LARGE SCALE GENOMIC DNA]</scope>
    <source>
        <strain evidence="1 2">CGMCC 1.9313</strain>
    </source>
</reference>
<keyword evidence="2" id="KW-1185">Reference proteome</keyword>